<dbReference type="CDD" id="cd07035">
    <property type="entry name" value="TPP_PYR_POX_like"/>
    <property type="match status" value="1"/>
</dbReference>
<feature type="domain" description="Thiamine pyrophosphate enzyme central" evidence="4">
    <location>
        <begin position="191"/>
        <end position="321"/>
    </location>
</feature>
<dbReference type="InterPro" id="IPR000399">
    <property type="entry name" value="TPP-bd_CS"/>
</dbReference>
<dbReference type="GO" id="GO:0003984">
    <property type="term" value="F:acetolactate synthase activity"/>
    <property type="evidence" value="ECO:0007669"/>
    <property type="project" value="TreeGrafter"/>
</dbReference>
<dbReference type="Pfam" id="PF00205">
    <property type="entry name" value="TPP_enzyme_M"/>
    <property type="match status" value="1"/>
</dbReference>
<accession>A0A1F6CD04</accession>
<gene>
    <name evidence="7" type="ORF">A3F84_13900</name>
</gene>
<comment type="similarity">
    <text evidence="1 3">Belongs to the TPP enzyme family.</text>
</comment>
<dbReference type="GO" id="GO:0000287">
    <property type="term" value="F:magnesium ion binding"/>
    <property type="evidence" value="ECO:0007669"/>
    <property type="project" value="InterPro"/>
</dbReference>
<protein>
    <recommendedName>
        <fullName evidence="9">Thiamine pyrophosphate-binding protein</fullName>
    </recommendedName>
</protein>
<evidence type="ECO:0000256" key="2">
    <source>
        <dbReference type="ARBA" id="ARBA00023052"/>
    </source>
</evidence>
<dbReference type="FunFam" id="3.40.50.970:FF:000007">
    <property type="entry name" value="Acetolactate synthase"/>
    <property type="match status" value="1"/>
</dbReference>
<organism evidence="7 8">
    <name type="scientific">Handelsmanbacteria sp. (strain RIFCSPLOWO2_12_FULL_64_10)</name>
    <dbReference type="NCBI Taxonomy" id="1817868"/>
    <lineage>
        <taxon>Bacteria</taxon>
        <taxon>Candidatus Handelsmaniibacteriota</taxon>
    </lineage>
</organism>
<dbReference type="InterPro" id="IPR012000">
    <property type="entry name" value="Thiamin_PyroP_enz_cen_dom"/>
</dbReference>
<feature type="domain" description="Thiamine pyrophosphate enzyme N-terminal TPP-binding" evidence="6">
    <location>
        <begin position="1"/>
        <end position="120"/>
    </location>
</feature>
<evidence type="ECO:0000313" key="7">
    <source>
        <dbReference type="EMBL" id="OGG47064.1"/>
    </source>
</evidence>
<dbReference type="PANTHER" id="PTHR18968">
    <property type="entry name" value="THIAMINE PYROPHOSPHATE ENZYMES"/>
    <property type="match status" value="1"/>
</dbReference>
<dbReference type="Pfam" id="PF02776">
    <property type="entry name" value="TPP_enzyme_N"/>
    <property type="match status" value="1"/>
</dbReference>
<keyword evidence="2 3" id="KW-0786">Thiamine pyrophosphate</keyword>
<dbReference type="InterPro" id="IPR029035">
    <property type="entry name" value="DHS-like_NAD/FAD-binding_dom"/>
</dbReference>
<evidence type="ECO:0008006" key="9">
    <source>
        <dbReference type="Google" id="ProtNLM"/>
    </source>
</evidence>
<dbReference type="PANTHER" id="PTHR18968:SF167">
    <property type="entry name" value="ACETOLACTATE SYNTHASE LARGE SUBUNIT ILVB2-RELATED"/>
    <property type="match status" value="1"/>
</dbReference>
<dbReference type="Gene3D" id="3.40.50.970">
    <property type="match status" value="2"/>
</dbReference>
<dbReference type="GO" id="GO:0050660">
    <property type="term" value="F:flavin adenine dinucleotide binding"/>
    <property type="evidence" value="ECO:0007669"/>
    <property type="project" value="TreeGrafter"/>
</dbReference>
<dbReference type="AlphaFoldDB" id="A0A1F6CD04"/>
<evidence type="ECO:0000256" key="3">
    <source>
        <dbReference type="RuleBase" id="RU362132"/>
    </source>
</evidence>
<feature type="domain" description="Thiamine pyrophosphate enzyme TPP-binding" evidence="5">
    <location>
        <begin position="381"/>
        <end position="516"/>
    </location>
</feature>
<proteinExistence type="inferred from homology"/>
<dbReference type="GO" id="GO:0030976">
    <property type="term" value="F:thiamine pyrophosphate binding"/>
    <property type="evidence" value="ECO:0007669"/>
    <property type="project" value="InterPro"/>
</dbReference>
<dbReference type="EMBL" id="MFKF01000275">
    <property type="protein sequence ID" value="OGG47064.1"/>
    <property type="molecule type" value="Genomic_DNA"/>
</dbReference>
<evidence type="ECO:0000313" key="8">
    <source>
        <dbReference type="Proteomes" id="UP000178606"/>
    </source>
</evidence>
<evidence type="ECO:0000259" key="6">
    <source>
        <dbReference type="Pfam" id="PF02776"/>
    </source>
</evidence>
<dbReference type="InterPro" id="IPR012001">
    <property type="entry name" value="Thiamin_PyroP_enz_TPP-bd_dom"/>
</dbReference>
<dbReference type="InterPro" id="IPR011766">
    <property type="entry name" value="TPP_enzyme_TPP-bd"/>
</dbReference>
<sequence>MTGGEILIECLKAQGVRCLFGMPGTQNIGLYEAVRRCGDVRSVLIRNEQAATLMADGYARAAGDVGVALTVPGPGASNASTGLGEAYTDRSPVLLITGGVDTRFEGRDRGKMFHGLDQAAFFKPITKYYACPKGVAEIPAAVTGAFRAMRAYRPGPAVLELPPDVVAAEGEAEIPGRVEAPSPSPSEADIRVALRLLKAATRPVLLAGGGVLAAGASAELVRLAEALNAPVVTTRLGKGAIPGDHPLALGHIRGRSGQEVVAQADATLAVGCRFTQIDTSGWTMQIPRPLIQMDADPDEIGKEYPADAGVVGDLQQALSQLLERLDPGGPRTGWASVLPPIREAIRNRPPLFVMHDLREVLPRDAIVSVDVTTVGYRAFDEFPVYEPRTFLYPCHYVDLGYAFPAALGAKLARPDRAVVSVSGDGGFLMTAYELMTAVQYRIPVVAVVINDNCLSAIKGIQEKTYDGHSIDVEMRNPDYVRFAESFGCRGVRASTSGALRSAVQEAVQADGPTLIEAPLTPDQREALIRRIPWIHPEK</sequence>
<evidence type="ECO:0000259" key="5">
    <source>
        <dbReference type="Pfam" id="PF02775"/>
    </source>
</evidence>
<dbReference type="Proteomes" id="UP000178606">
    <property type="component" value="Unassembled WGS sequence"/>
</dbReference>
<reference evidence="7 8" key="1">
    <citation type="journal article" date="2016" name="Nat. Commun.">
        <title>Thousands of microbial genomes shed light on interconnected biogeochemical processes in an aquifer system.</title>
        <authorList>
            <person name="Anantharaman K."/>
            <person name="Brown C.T."/>
            <person name="Hug L.A."/>
            <person name="Sharon I."/>
            <person name="Castelle C.J."/>
            <person name="Probst A.J."/>
            <person name="Thomas B.C."/>
            <person name="Singh A."/>
            <person name="Wilkins M.J."/>
            <person name="Karaoz U."/>
            <person name="Brodie E.L."/>
            <person name="Williams K.H."/>
            <person name="Hubbard S.S."/>
            <person name="Banfield J.F."/>
        </authorList>
    </citation>
    <scope>NUCLEOTIDE SEQUENCE [LARGE SCALE GENOMIC DNA]</scope>
    <source>
        <strain evidence="8">RIFCSPLOWO2_12_FULL_64_10</strain>
    </source>
</reference>
<evidence type="ECO:0000259" key="4">
    <source>
        <dbReference type="Pfam" id="PF00205"/>
    </source>
</evidence>
<dbReference type="InterPro" id="IPR029061">
    <property type="entry name" value="THDP-binding"/>
</dbReference>
<dbReference type="PROSITE" id="PS00187">
    <property type="entry name" value="TPP_ENZYMES"/>
    <property type="match status" value="1"/>
</dbReference>
<dbReference type="SUPFAM" id="SSF52467">
    <property type="entry name" value="DHS-like NAD/FAD-binding domain"/>
    <property type="match status" value="1"/>
</dbReference>
<evidence type="ECO:0000256" key="1">
    <source>
        <dbReference type="ARBA" id="ARBA00007812"/>
    </source>
</evidence>
<dbReference type="Gene3D" id="3.40.50.1220">
    <property type="entry name" value="TPP-binding domain"/>
    <property type="match status" value="1"/>
</dbReference>
<dbReference type="CDD" id="cd00568">
    <property type="entry name" value="TPP_enzymes"/>
    <property type="match status" value="1"/>
</dbReference>
<dbReference type="GO" id="GO:0009099">
    <property type="term" value="P:L-valine biosynthetic process"/>
    <property type="evidence" value="ECO:0007669"/>
    <property type="project" value="TreeGrafter"/>
</dbReference>
<dbReference type="GO" id="GO:0009097">
    <property type="term" value="P:isoleucine biosynthetic process"/>
    <property type="evidence" value="ECO:0007669"/>
    <property type="project" value="TreeGrafter"/>
</dbReference>
<dbReference type="GO" id="GO:0005948">
    <property type="term" value="C:acetolactate synthase complex"/>
    <property type="evidence" value="ECO:0007669"/>
    <property type="project" value="TreeGrafter"/>
</dbReference>
<dbReference type="Pfam" id="PF02775">
    <property type="entry name" value="TPP_enzyme_C"/>
    <property type="match status" value="1"/>
</dbReference>
<name>A0A1F6CD04_HANXR</name>
<dbReference type="InterPro" id="IPR045229">
    <property type="entry name" value="TPP_enz"/>
</dbReference>
<dbReference type="SUPFAM" id="SSF52518">
    <property type="entry name" value="Thiamin diphosphate-binding fold (THDP-binding)"/>
    <property type="match status" value="2"/>
</dbReference>
<comment type="caution">
    <text evidence="7">The sequence shown here is derived from an EMBL/GenBank/DDBJ whole genome shotgun (WGS) entry which is preliminary data.</text>
</comment>